<proteinExistence type="predicted"/>
<organism evidence="2">
    <name type="scientific">Pasiphaea japonica whispovirus</name>
    <dbReference type="NCBI Taxonomy" id="2984286"/>
    <lineage>
        <taxon>Viruses</taxon>
        <taxon>Viruses incertae sedis</taxon>
        <taxon>Naldaviricetes</taxon>
        <taxon>Nimaviridae</taxon>
        <taxon>Whispovirus</taxon>
    </lineage>
</organism>
<protein>
    <submittedName>
        <fullName evidence="2">Wsv226-like protein</fullName>
    </submittedName>
</protein>
<dbReference type="EMBL" id="LC738885">
    <property type="protein sequence ID" value="BDT63562.1"/>
    <property type="molecule type" value="Genomic_DNA"/>
</dbReference>
<sequence length="1101" mass="127722">MATASVDLLSSIVNDTILKVEEETTNVKAEANTLEKDVLLFAVNQTFVKDELEKLNFLSMVEDEHQVMDFGDSIYETNTKQEDALYIDNDKNFINQLPHITGVCEDAVKYGRPYLPTNEMAKIVDGYWNTNNRKKKYLGYLCGNFAINAFVSNTIDATTCIGFLRSRATAFGYPGLKCLAEMCLSTSSNNSFTVPRKQMMAATFPEEMRRRPSTIQQMSETCQVYKKLANKNTVCVTMDWSEASKKINYDYSRKVCLLQNLIVIILLPAYTMDVILDTDRELERYVLASVGQQDDRDKYKYNQQTKEEKKNLLDDLCVLSAMSYLYTFFSGDGKDDKSIHLYNAPLRLPPFDDHPVINLHECPYFSDCGETARRKVVASISTPSQSMVTLNHRVQRTPLNNVNGCKDDKEQTSDNTYNKLIGVTNSGIEVRVVKKPTATQSSCLRKKKREVKHSRLAQKLGEITRDPVTHMNRRERPLFLRSMLALCGSYGWFSIVLGYNPTLDVLFMGNDHDGLFSPHWIRRFRKRYVSMTPMRNRKIDLRFHGLELADTPGNACAFRIRPASLCNSNDVYQTSPKTVKKRWTLNVLQGNRNPFFTRLLNFNWYNPSCMSDIFGDQPIYMEQHVAVFDNCLDMFSNLVRGTANENRWKANLLDKREVFNSCIFSLIIRLKCFCQCLHKKHKDIEIKKKLKNVRQLRGLRAQTLCRETKQLKKLCTKVESSIIGAMEFNRNMGNEKEYNTNKNKKRKVISDKKLLQKTVASDMDALSVCYMLYDECDMNYQRFEDAEVRETAFEMVREMYRVSARLHLKDLLMRGTKMSLTWQKPYNPVAEATMSNIPRCRIPWIVHRFENRTLNEKMSTLQILETRDQVYRPIRHTLLQLVFGEKMANYVSVVTCFQWMDWCLNGVNKPEEYYWDVNRLVDSRKKNQNNNCLDTDIDNKRRNNKRNRDDLTRESEIEITNMSDIEIINMWLNNDTKDLPYGTLNGSIINKHWRRKKSSSSGDSDDDLYENENCNGGRKSKVPVVGGDFINYVIDSDDSSNTNETQQLKGKVHKHNKRNTGRMGFRDVYMICLISLPVVIHEKCKKIIRELYLETSLFFGL</sequence>
<accession>A0A9C7EZC5</accession>
<reference evidence="2" key="1">
    <citation type="submission" date="2022-10" db="EMBL/GenBank/DDBJ databases">
        <title>Genome sequences of endogenous nimaviruses in decapod crustaceans.</title>
        <authorList>
            <person name="Kawato S."/>
            <person name="Nozaki R."/>
            <person name="Kondo H."/>
            <person name="Hirono I."/>
        </authorList>
    </citation>
    <scope>NUCLEOTIDE SEQUENCE</scope>
    <source>
        <strain evidence="2">Toyama2020</strain>
    </source>
</reference>
<feature type="region of interest" description="Disordered" evidence="1">
    <location>
        <begin position="995"/>
        <end position="1014"/>
    </location>
</feature>
<evidence type="ECO:0000256" key="1">
    <source>
        <dbReference type="SAM" id="MobiDB-lite"/>
    </source>
</evidence>
<evidence type="ECO:0000313" key="2">
    <source>
        <dbReference type="EMBL" id="BDT63562.1"/>
    </source>
</evidence>
<name>A0A9C7EZC5_9VIRU</name>